<evidence type="ECO:0000256" key="3">
    <source>
        <dbReference type="ARBA" id="ARBA00022741"/>
    </source>
</evidence>
<keyword evidence="4 7" id="KW-0067">ATP-binding</keyword>
<evidence type="ECO:0000256" key="4">
    <source>
        <dbReference type="ARBA" id="ARBA00022840"/>
    </source>
</evidence>
<keyword evidence="2 7" id="KW-0436">Ligase</keyword>
<proteinExistence type="inferred from homology"/>
<comment type="caution">
    <text evidence="10">The sequence shown here is derived from an EMBL/GenBank/DDBJ whole genome shotgun (WGS) entry which is preliminary data.</text>
</comment>
<dbReference type="SUPFAM" id="SSF48163">
    <property type="entry name" value="An anticodon-binding domain of class I aminoacyl-tRNA synthetases"/>
    <property type="match status" value="1"/>
</dbReference>
<dbReference type="PANTHER" id="PTHR43311:SF2">
    <property type="entry name" value="GLUTAMATE--TRNA LIGASE, MITOCHONDRIAL-RELATED"/>
    <property type="match status" value="1"/>
</dbReference>
<evidence type="ECO:0000256" key="7">
    <source>
        <dbReference type="HAMAP-Rule" id="MF_00022"/>
    </source>
</evidence>
<keyword evidence="11" id="KW-1185">Reference proteome</keyword>
<dbReference type="Proteomes" id="UP001056429">
    <property type="component" value="Unassembled WGS sequence"/>
</dbReference>
<evidence type="ECO:0000313" key="11">
    <source>
        <dbReference type="Proteomes" id="UP001056429"/>
    </source>
</evidence>
<feature type="domain" description="Aminoacyl-tRNA synthetase class I anticodon-binding" evidence="9">
    <location>
        <begin position="515"/>
        <end position="549"/>
    </location>
</feature>
<evidence type="ECO:0000256" key="1">
    <source>
        <dbReference type="ARBA" id="ARBA00007894"/>
    </source>
</evidence>
<dbReference type="InterPro" id="IPR020751">
    <property type="entry name" value="aa-tRNA-synth_I_codon-bd_sub2"/>
</dbReference>
<dbReference type="InterPro" id="IPR020058">
    <property type="entry name" value="Glu/Gln-tRNA-synth_Ib_cat-dom"/>
</dbReference>
<evidence type="ECO:0000256" key="5">
    <source>
        <dbReference type="ARBA" id="ARBA00022917"/>
    </source>
</evidence>
<dbReference type="InterPro" id="IPR045462">
    <property type="entry name" value="aa-tRNA-synth_I_cd-bd"/>
</dbReference>
<evidence type="ECO:0000256" key="2">
    <source>
        <dbReference type="ARBA" id="ARBA00022598"/>
    </source>
</evidence>
<sequence length="551" mass="63747">MNNKKLADLLFPHVDKKIDFYFNKYPRRNLAPEKIVSRYAPSPTGFQHLGGMFASLIYEKSAHQSDGVFFIRIEDTDQKRLVAGGIDDVISALKEFNIPFDEGMIDAHNYIGDYGPYIQSDRKEIYQTFVKNLVEKGLAYPCFLTEDEISNIREKQMNEKLLPGCWGEWAKYSDCSLEEYEKLIQSDVTYVIRLKSPGSPENRIDFIDSIRGKISMPENILHVVLMKNDGLPTYHFAHAVDDMLMRTTDVIRGEEWLPSVPIHLQLFDVLGYPAPKYAHIPTLMKMDGTSKRKLSKRKDPELSLDYYRTKGYDFSIVKEYLLTLINSDYEDWKRDNPHLSPDEFKISFSKMNSAGALFDIDKLNHISKDRISLMSAEEIYTKCLEWSEKYDSKLNTLLKYDKEYFINILNIDRLCDKPRKDIAVWSEVFDYISYFYDSLFSINDSQIKDMLPSTLSLSDAKSFISGYLDNFSLGDSKEVWFNKLKSCAIDFGFAKNKSQYKKAPDQYKGVVADAACIIRILLTGRTSSPDLFSIMKVLGEDRVLKRLNYFK</sequence>
<comment type="function">
    <text evidence="7">Catalyzes the attachment of glutamate to tRNA(Glu) in a two-step reaction: glutamate is first activated by ATP to form Glu-AMP and then transferred to the acceptor end of tRNA(Glu).</text>
</comment>
<keyword evidence="6 7" id="KW-0030">Aminoacyl-tRNA synthetase</keyword>
<reference evidence="10" key="1">
    <citation type="journal article" date="2021" name="mSystems">
        <title>Bacteria and Archaea Synergistically Convert Glycine Betaine to Biogenic Methane in the Formosa Cold Seep of the South China Sea.</title>
        <authorList>
            <person name="Li L."/>
            <person name="Zhang W."/>
            <person name="Zhang S."/>
            <person name="Song L."/>
            <person name="Sun Q."/>
            <person name="Zhang H."/>
            <person name="Xiang H."/>
            <person name="Dong X."/>
        </authorList>
    </citation>
    <scope>NUCLEOTIDE SEQUENCE</scope>
    <source>
        <strain evidence="10">ZWT</strain>
    </source>
</reference>
<feature type="short sequence motif" description="'KMSKS' region" evidence="7">
    <location>
        <begin position="293"/>
        <end position="297"/>
    </location>
</feature>
<dbReference type="Gene3D" id="1.10.10.350">
    <property type="match status" value="1"/>
</dbReference>
<dbReference type="InterPro" id="IPR000924">
    <property type="entry name" value="Glu/Gln-tRNA-synth"/>
</dbReference>
<dbReference type="InterPro" id="IPR014729">
    <property type="entry name" value="Rossmann-like_a/b/a_fold"/>
</dbReference>
<evidence type="ECO:0000313" key="10">
    <source>
        <dbReference type="EMBL" id="MCM1989245.1"/>
    </source>
</evidence>
<reference evidence="10" key="2">
    <citation type="submission" date="2021-04" db="EMBL/GenBank/DDBJ databases">
        <authorList>
            <person name="Dong X."/>
        </authorList>
    </citation>
    <scope>NUCLEOTIDE SEQUENCE</scope>
    <source>
        <strain evidence="10">ZWT</strain>
    </source>
</reference>
<dbReference type="SUPFAM" id="SSF52374">
    <property type="entry name" value="Nucleotidylyl transferase"/>
    <property type="match status" value="1"/>
</dbReference>
<keyword evidence="5 7" id="KW-0648">Protein biosynthesis</keyword>
<comment type="subunit">
    <text evidence="7">Monomer.</text>
</comment>
<accession>A0A9J6P049</accession>
<evidence type="ECO:0000259" key="9">
    <source>
        <dbReference type="Pfam" id="PF19269"/>
    </source>
</evidence>
<gene>
    <name evidence="7 10" type="primary">gltX</name>
    <name evidence="10" type="ORF">KDK92_05785</name>
</gene>
<dbReference type="Pfam" id="PF19269">
    <property type="entry name" value="Anticodon_2"/>
    <property type="match status" value="1"/>
</dbReference>
<dbReference type="GO" id="GO:0000049">
    <property type="term" value="F:tRNA binding"/>
    <property type="evidence" value="ECO:0007669"/>
    <property type="project" value="InterPro"/>
</dbReference>
<feature type="short sequence motif" description="'HIGH' region" evidence="7">
    <location>
        <begin position="41"/>
        <end position="51"/>
    </location>
</feature>
<dbReference type="Gene3D" id="3.40.50.620">
    <property type="entry name" value="HUPs"/>
    <property type="match status" value="1"/>
</dbReference>
<dbReference type="GO" id="GO:0005524">
    <property type="term" value="F:ATP binding"/>
    <property type="evidence" value="ECO:0007669"/>
    <property type="project" value="UniProtKB-UniRule"/>
</dbReference>
<organism evidence="10 11">
    <name type="scientific">Oceanirhabdus seepicola</name>
    <dbReference type="NCBI Taxonomy" id="2828781"/>
    <lineage>
        <taxon>Bacteria</taxon>
        <taxon>Bacillati</taxon>
        <taxon>Bacillota</taxon>
        <taxon>Clostridia</taxon>
        <taxon>Eubacteriales</taxon>
        <taxon>Clostridiaceae</taxon>
        <taxon>Oceanirhabdus</taxon>
    </lineage>
</organism>
<feature type="domain" description="Glutamyl/glutaminyl-tRNA synthetase class Ib catalytic" evidence="8">
    <location>
        <begin position="34"/>
        <end position="324"/>
    </location>
</feature>
<keyword evidence="7" id="KW-0963">Cytoplasm</keyword>
<dbReference type="InterPro" id="IPR049940">
    <property type="entry name" value="GluQ/Sye"/>
</dbReference>
<dbReference type="HAMAP" id="MF_00022">
    <property type="entry name" value="Glu_tRNA_synth_type1"/>
    <property type="match status" value="1"/>
</dbReference>
<comment type="caution">
    <text evidence="7">Lacks conserved residue(s) required for the propagation of feature annotation.</text>
</comment>
<dbReference type="GO" id="GO:0004818">
    <property type="term" value="F:glutamate-tRNA ligase activity"/>
    <property type="evidence" value="ECO:0007669"/>
    <property type="project" value="UniProtKB-UniRule"/>
</dbReference>
<evidence type="ECO:0000256" key="6">
    <source>
        <dbReference type="ARBA" id="ARBA00023146"/>
    </source>
</evidence>
<name>A0A9J6P049_9CLOT</name>
<comment type="subcellular location">
    <subcellularLocation>
        <location evidence="7">Cytoplasm</location>
    </subcellularLocation>
</comment>
<feature type="binding site" evidence="7">
    <location>
        <position position="296"/>
    </location>
    <ligand>
        <name>ATP</name>
        <dbReference type="ChEBI" id="CHEBI:30616"/>
    </ligand>
</feature>
<protein>
    <recommendedName>
        <fullName evidence="7">Glutamate--tRNA ligase</fullName>
        <ecNumber evidence="7">6.1.1.17</ecNumber>
    </recommendedName>
    <alternativeName>
        <fullName evidence="7">Glutamyl-tRNA synthetase</fullName>
        <shortName evidence="7">GluRS</shortName>
    </alternativeName>
</protein>
<dbReference type="PRINTS" id="PR00987">
    <property type="entry name" value="TRNASYNTHGLU"/>
</dbReference>
<keyword evidence="3 7" id="KW-0547">Nucleotide-binding</keyword>
<dbReference type="PANTHER" id="PTHR43311">
    <property type="entry name" value="GLUTAMATE--TRNA LIGASE"/>
    <property type="match status" value="1"/>
</dbReference>
<dbReference type="EMBL" id="JAGSOJ010000001">
    <property type="protein sequence ID" value="MCM1989245.1"/>
    <property type="molecule type" value="Genomic_DNA"/>
</dbReference>
<comment type="catalytic activity">
    <reaction evidence="7">
        <text>tRNA(Glu) + L-glutamate + ATP = L-glutamyl-tRNA(Glu) + AMP + diphosphate</text>
        <dbReference type="Rhea" id="RHEA:23540"/>
        <dbReference type="Rhea" id="RHEA-COMP:9663"/>
        <dbReference type="Rhea" id="RHEA-COMP:9680"/>
        <dbReference type="ChEBI" id="CHEBI:29985"/>
        <dbReference type="ChEBI" id="CHEBI:30616"/>
        <dbReference type="ChEBI" id="CHEBI:33019"/>
        <dbReference type="ChEBI" id="CHEBI:78442"/>
        <dbReference type="ChEBI" id="CHEBI:78520"/>
        <dbReference type="ChEBI" id="CHEBI:456215"/>
        <dbReference type="EC" id="6.1.1.17"/>
    </reaction>
</comment>
<dbReference type="InterPro" id="IPR008925">
    <property type="entry name" value="aa_tRNA-synth_I_cd-bd_sf"/>
</dbReference>
<evidence type="ECO:0000259" key="8">
    <source>
        <dbReference type="Pfam" id="PF00749"/>
    </source>
</evidence>
<dbReference type="GO" id="GO:0005829">
    <property type="term" value="C:cytosol"/>
    <property type="evidence" value="ECO:0007669"/>
    <property type="project" value="TreeGrafter"/>
</dbReference>
<dbReference type="AlphaFoldDB" id="A0A9J6P049"/>
<dbReference type="EC" id="6.1.1.17" evidence="7"/>
<dbReference type="RefSeq" id="WP_250858216.1">
    <property type="nucleotide sequence ID" value="NZ_JAGSOJ010000001.1"/>
</dbReference>
<dbReference type="Pfam" id="PF00749">
    <property type="entry name" value="tRNA-synt_1c"/>
    <property type="match status" value="1"/>
</dbReference>
<dbReference type="InterPro" id="IPR004527">
    <property type="entry name" value="Glu-tRNA-ligase_bac/mito"/>
</dbReference>
<dbReference type="GO" id="GO:0006424">
    <property type="term" value="P:glutamyl-tRNA aminoacylation"/>
    <property type="evidence" value="ECO:0007669"/>
    <property type="project" value="UniProtKB-UniRule"/>
</dbReference>
<comment type="similarity">
    <text evidence="1 7">Belongs to the class-I aminoacyl-tRNA synthetase family. Glutamate--tRNA ligase type 1 subfamily.</text>
</comment>